<name>A0A914D2R5_9BILA</name>
<keyword evidence="1" id="KW-1185">Reference proteome</keyword>
<accession>A0A914D2R5</accession>
<evidence type="ECO:0000313" key="1">
    <source>
        <dbReference type="Proteomes" id="UP000887540"/>
    </source>
</evidence>
<dbReference type="Proteomes" id="UP000887540">
    <property type="component" value="Unplaced"/>
</dbReference>
<reference evidence="2" key="1">
    <citation type="submission" date="2022-11" db="UniProtKB">
        <authorList>
            <consortium name="WormBaseParasite"/>
        </authorList>
    </citation>
    <scope>IDENTIFICATION</scope>
</reference>
<evidence type="ECO:0000313" key="2">
    <source>
        <dbReference type="WBParaSite" id="ACRNAN_scaffold1696.g20824.t1"/>
    </source>
</evidence>
<protein>
    <submittedName>
        <fullName evidence="2">Uncharacterized protein</fullName>
    </submittedName>
</protein>
<sequence length="175" mass="20792">MSANGPENAMLDELNKWEDEISKCTDLSSQEKEQFTYFKNYFKEKANKYSKPQALEVAKCCYDFLILKQKLLRGQWHQMDLYLQKELGNEDRTAELRRICKQTCKGLPPQIKSIMLYEPDFSQWHHNEITKHRSNYLSKKEKLNRTYQDAVGHIKELLYEQNMNGIANSLDKFLK</sequence>
<dbReference type="AlphaFoldDB" id="A0A914D2R5"/>
<dbReference type="WBParaSite" id="ACRNAN_scaffold1696.g20824.t1">
    <property type="protein sequence ID" value="ACRNAN_scaffold1696.g20824.t1"/>
    <property type="gene ID" value="ACRNAN_scaffold1696.g20824"/>
</dbReference>
<organism evidence="1 2">
    <name type="scientific">Acrobeloides nanus</name>
    <dbReference type="NCBI Taxonomy" id="290746"/>
    <lineage>
        <taxon>Eukaryota</taxon>
        <taxon>Metazoa</taxon>
        <taxon>Ecdysozoa</taxon>
        <taxon>Nematoda</taxon>
        <taxon>Chromadorea</taxon>
        <taxon>Rhabditida</taxon>
        <taxon>Tylenchina</taxon>
        <taxon>Cephalobomorpha</taxon>
        <taxon>Cephaloboidea</taxon>
        <taxon>Cephalobidae</taxon>
        <taxon>Acrobeloides</taxon>
    </lineage>
</organism>
<proteinExistence type="predicted"/>